<evidence type="ECO:0000313" key="1">
    <source>
        <dbReference type="EMBL" id="TBU08381.1"/>
    </source>
</evidence>
<comment type="caution">
    <text evidence="1">The sequence shown here is derived from an EMBL/GenBank/DDBJ whole genome shotgun (WGS) entry which is preliminary data.</text>
</comment>
<organism evidence="1 2">
    <name type="scientific">Hamiltosporidium magnivora</name>
    <dbReference type="NCBI Taxonomy" id="148818"/>
    <lineage>
        <taxon>Eukaryota</taxon>
        <taxon>Fungi</taxon>
        <taxon>Fungi incertae sedis</taxon>
        <taxon>Microsporidia</taxon>
        <taxon>Dubosqiidae</taxon>
        <taxon>Hamiltosporidium</taxon>
    </lineage>
</organism>
<sequence length="57" mass="6670">MARNLREPFENCRYSVTWYERLDDAKDWSSKNAANSEIKESGIGTANLLLCNRKEQF</sequence>
<dbReference type="Proteomes" id="UP000293045">
    <property type="component" value="Unassembled WGS sequence"/>
</dbReference>
<accession>A0A4Q9LLW0</accession>
<proteinExistence type="predicted"/>
<dbReference type="VEuPathDB" id="MicrosporidiaDB:CWI39_0190p0010"/>
<dbReference type="AlphaFoldDB" id="A0A4Q9LLW0"/>
<gene>
    <name evidence="1" type="ORF">CWI39_0190p0010</name>
</gene>
<dbReference type="EMBL" id="PIXR01000190">
    <property type="protein sequence ID" value="TBU08381.1"/>
    <property type="molecule type" value="Genomic_DNA"/>
</dbReference>
<reference evidence="1 2" key="1">
    <citation type="submission" date="2017-12" db="EMBL/GenBank/DDBJ databases">
        <authorList>
            <person name="Pombert J.-F."/>
            <person name="Haag K.L."/>
            <person name="Ebert D."/>
        </authorList>
    </citation>
    <scope>NUCLEOTIDE SEQUENCE [LARGE SCALE GENOMIC DNA]</scope>
    <source>
        <strain evidence="1">IL-BN-2</strain>
    </source>
</reference>
<name>A0A4Q9LLW0_9MICR</name>
<evidence type="ECO:0000313" key="2">
    <source>
        <dbReference type="Proteomes" id="UP000293045"/>
    </source>
</evidence>
<protein>
    <submittedName>
        <fullName evidence="1">Uncharacterized protein</fullName>
    </submittedName>
</protein>